<keyword evidence="1 7" id="KW-1003">Cell membrane</keyword>
<dbReference type="EC" id="4.2.2.29" evidence="7"/>
<dbReference type="GO" id="GO:0008932">
    <property type="term" value="F:lytic endotransglycosylase activity"/>
    <property type="evidence" value="ECO:0007669"/>
    <property type="project" value="UniProtKB-UniRule"/>
</dbReference>
<proteinExistence type="inferred from homology"/>
<feature type="site" description="Important for catalytic activity" evidence="7">
    <location>
        <position position="259"/>
    </location>
</feature>
<sequence length="372" mass="42296">MSKKKGSGSFKDNLITRSQEASTVRKIVLIILVALFLILAIGAISGYLYVKSALEPVDAESEEEITVEIPIGSSSSNIAAILEENGIIKDGRVFRFYVKFNNESDFQAGEYTFTPAMTFDEIIESLKNGRVILDAVHTVTIPEGLTIDQIAEIYSERFDFTKEEFLETVNDRAYVKELMERYPNLLSEEILDPDIRTPLEGYLFASTYDYYVESPSIESIVEGMLDQTQNVVSKYMPAIEELDFNVHEALTFASLVERETASEEQRQQISGVFYNRLEAEMPLQTDPTVLYALGEHNEIVTYEDLEIDSPYNTYKVTALPIGPIANFAESSLNAVVEPADTDYMYFLHDKKGEIYYAETYEEHLQNRDEYMK</sequence>
<comment type="subcellular location">
    <subcellularLocation>
        <location evidence="7">Cell membrane</location>
        <topology evidence="7">Single-pass membrane protein</topology>
    </subcellularLocation>
</comment>
<keyword evidence="4 7" id="KW-0472">Membrane</keyword>
<keyword evidence="6 7" id="KW-0961">Cell wall biogenesis/degradation</keyword>
<dbReference type="InterPro" id="IPR003770">
    <property type="entry name" value="MLTG-like"/>
</dbReference>
<evidence type="ECO:0000256" key="6">
    <source>
        <dbReference type="ARBA" id="ARBA00023316"/>
    </source>
</evidence>
<evidence type="ECO:0000313" key="8">
    <source>
        <dbReference type="EMBL" id="RHW33082.1"/>
    </source>
</evidence>
<dbReference type="GO" id="GO:0071555">
    <property type="term" value="P:cell wall organization"/>
    <property type="evidence" value="ECO:0007669"/>
    <property type="project" value="UniProtKB-KW"/>
</dbReference>
<dbReference type="Proteomes" id="UP000285456">
    <property type="component" value="Unassembled WGS sequence"/>
</dbReference>
<evidence type="ECO:0000256" key="7">
    <source>
        <dbReference type="HAMAP-Rule" id="MF_02065"/>
    </source>
</evidence>
<comment type="function">
    <text evidence="7">Functions as a peptidoglycan terminase that cleaves nascent peptidoglycan strands endolytically to terminate their elongation.</text>
</comment>
<dbReference type="AlphaFoldDB" id="A0A417YJB9"/>
<comment type="catalytic activity">
    <reaction evidence="7">
        <text>a peptidoglycan chain = a peptidoglycan chain with N-acetyl-1,6-anhydromuramyl-[peptide] at the reducing end + a peptidoglycan chain with N-acetylglucosamine at the non-reducing end.</text>
        <dbReference type="EC" id="4.2.2.29"/>
    </reaction>
</comment>
<comment type="similarity">
    <text evidence="7">Belongs to the transglycosylase MltG family.</text>
</comment>
<evidence type="ECO:0000256" key="3">
    <source>
        <dbReference type="ARBA" id="ARBA00022989"/>
    </source>
</evidence>
<evidence type="ECO:0000256" key="1">
    <source>
        <dbReference type="ARBA" id="ARBA00022475"/>
    </source>
</evidence>
<keyword evidence="3 7" id="KW-1133">Transmembrane helix</keyword>
<evidence type="ECO:0000256" key="4">
    <source>
        <dbReference type="ARBA" id="ARBA00023136"/>
    </source>
</evidence>
<gene>
    <name evidence="7 8" type="primary">mltG</name>
    <name evidence="8" type="ORF">D1B32_08535</name>
</gene>
<dbReference type="CDD" id="cd08010">
    <property type="entry name" value="MltG_like"/>
    <property type="match status" value="1"/>
</dbReference>
<dbReference type="PANTHER" id="PTHR30518">
    <property type="entry name" value="ENDOLYTIC MUREIN TRANSGLYCOSYLASE"/>
    <property type="match status" value="1"/>
</dbReference>
<dbReference type="HAMAP" id="MF_02065">
    <property type="entry name" value="MltG"/>
    <property type="match status" value="1"/>
</dbReference>
<reference evidence="8 9" key="1">
    <citation type="journal article" date="2007" name="Int. J. Syst. Evol. Microbiol.">
        <title>Oceanobacillus profundus sp. nov., isolated from a deep-sea sediment core.</title>
        <authorList>
            <person name="Kim Y.G."/>
            <person name="Choi D.H."/>
            <person name="Hyun S."/>
            <person name="Cho B.C."/>
        </authorList>
    </citation>
    <scope>NUCLEOTIDE SEQUENCE [LARGE SCALE GENOMIC DNA]</scope>
    <source>
        <strain evidence="8 9">DSM 18246</strain>
    </source>
</reference>
<feature type="transmembrane region" description="Helical" evidence="7">
    <location>
        <begin position="27"/>
        <end position="50"/>
    </location>
</feature>
<comment type="caution">
    <text evidence="8">The sequence shown here is derived from an EMBL/GenBank/DDBJ whole genome shotgun (WGS) entry which is preliminary data.</text>
</comment>
<dbReference type="NCBIfam" id="TIGR00247">
    <property type="entry name" value="endolytic transglycosylase MltG"/>
    <property type="match status" value="1"/>
</dbReference>
<dbReference type="EMBL" id="QWEH01000004">
    <property type="protein sequence ID" value="RHW33082.1"/>
    <property type="molecule type" value="Genomic_DNA"/>
</dbReference>
<dbReference type="Gene3D" id="3.30.1490.480">
    <property type="entry name" value="Endolytic murein transglycosylase"/>
    <property type="match status" value="1"/>
</dbReference>
<protein>
    <recommendedName>
        <fullName evidence="7">Endolytic murein transglycosylase</fullName>
        <ecNumber evidence="7">4.2.2.29</ecNumber>
    </recommendedName>
    <alternativeName>
        <fullName evidence="7">Peptidoglycan lytic transglycosylase</fullName>
    </alternativeName>
    <alternativeName>
        <fullName evidence="7">Peptidoglycan polymerization terminase</fullName>
    </alternativeName>
</protein>
<dbReference type="GO" id="GO:0005886">
    <property type="term" value="C:plasma membrane"/>
    <property type="evidence" value="ECO:0007669"/>
    <property type="project" value="UniProtKB-SubCell"/>
</dbReference>
<organism evidence="8 9">
    <name type="scientific">Oceanobacillus profundus</name>
    <dbReference type="NCBI Taxonomy" id="372463"/>
    <lineage>
        <taxon>Bacteria</taxon>
        <taxon>Bacillati</taxon>
        <taxon>Bacillota</taxon>
        <taxon>Bacilli</taxon>
        <taxon>Bacillales</taxon>
        <taxon>Bacillaceae</taxon>
        <taxon>Oceanobacillus</taxon>
    </lineage>
</organism>
<evidence type="ECO:0000256" key="5">
    <source>
        <dbReference type="ARBA" id="ARBA00023239"/>
    </source>
</evidence>
<dbReference type="PANTHER" id="PTHR30518:SF2">
    <property type="entry name" value="ENDOLYTIC MUREIN TRANSGLYCOSYLASE"/>
    <property type="match status" value="1"/>
</dbReference>
<dbReference type="OrthoDB" id="9814591at2"/>
<accession>A0A417YJB9</accession>
<name>A0A417YJB9_9BACI</name>
<keyword evidence="2 7" id="KW-0812">Transmembrane</keyword>
<dbReference type="Pfam" id="PF02618">
    <property type="entry name" value="YceG"/>
    <property type="match status" value="1"/>
</dbReference>
<dbReference type="GO" id="GO:0009252">
    <property type="term" value="P:peptidoglycan biosynthetic process"/>
    <property type="evidence" value="ECO:0007669"/>
    <property type="project" value="UniProtKB-UniRule"/>
</dbReference>
<keyword evidence="5 7" id="KW-0456">Lyase</keyword>
<evidence type="ECO:0000256" key="2">
    <source>
        <dbReference type="ARBA" id="ARBA00022692"/>
    </source>
</evidence>
<evidence type="ECO:0000313" key="9">
    <source>
        <dbReference type="Proteomes" id="UP000285456"/>
    </source>
</evidence>
<dbReference type="RefSeq" id="WP_118889099.1">
    <property type="nucleotide sequence ID" value="NZ_PHUT01000004.1"/>
</dbReference>
<keyword evidence="9" id="KW-1185">Reference proteome</keyword>